<organism evidence="11 12">
    <name type="scientific">Amorphotheca resinae ATCC 22711</name>
    <dbReference type="NCBI Taxonomy" id="857342"/>
    <lineage>
        <taxon>Eukaryota</taxon>
        <taxon>Fungi</taxon>
        <taxon>Dikarya</taxon>
        <taxon>Ascomycota</taxon>
        <taxon>Pezizomycotina</taxon>
        <taxon>Leotiomycetes</taxon>
        <taxon>Helotiales</taxon>
        <taxon>Amorphothecaceae</taxon>
        <taxon>Amorphotheca</taxon>
    </lineage>
</organism>
<dbReference type="InterPro" id="IPR027784">
    <property type="entry name" value="Slx4_ascomycetes"/>
</dbReference>
<proteinExistence type="inferred from homology"/>
<dbReference type="GO" id="GO:0033557">
    <property type="term" value="C:Slx1-Slx4 complex"/>
    <property type="evidence" value="ECO:0007669"/>
    <property type="project" value="UniProtKB-UniRule"/>
</dbReference>
<evidence type="ECO:0000256" key="4">
    <source>
        <dbReference type="ARBA" id="ARBA00022763"/>
    </source>
</evidence>
<evidence type="ECO:0000313" key="12">
    <source>
        <dbReference type="Proteomes" id="UP000241818"/>
    </source>
</evidence>
<protein>
    <recommendedName>
        <fullName evidence="8 9">Structure-specific endonuclease subunit SLX4</fullName>
    </recommendedName>
</protein>
<evidence type="ECO:0000313" key="11">
    <source>
        <dbReference type="EMBL" id="PSS08710.1"/>
    </source>
</evidence>
<accession>A0A2T3AR25</accession>
<feature type="region of interest" description="Disordered" evidence="10">
    <location>
        <begin position="337"/>
        <end position="364"/>
    </location>
</feature>
<keyword evidence="4 9" id="KW-0227">DNA damage</keyword>
<keyword evidence="6 9" id="KW-0234">DNA repair</keyword>
<keyword evidence="7 9" id="KW-0539">Nucleus</keyword>
<feature type="compositionally biased region" description="Basic and acidic residues" evidence="10">
    <location>
        <begin position="108"/>
        <end position="118"/>
    </location>
</feature>
<feature type="region of interest" description="Disordered" evidence="10">
    <location>
        <begin position="257"/>
        <end position="303"/>
    </location>
</feature>
<feature type="compositionally biased region" description="Low complexity" evidence="10">
    <location>
        <begin position="22"/>
        <end position="31"/>
    </location>
</feature>
<feature type="region of interest" description="Disordered" evidence="10">
    <location>
        <begin position="79"/>
        <end position="245"/>
    </location>
</feature>
<dbReference type="GO" id="GO:0006281">
    <property type="term" value="P:DNA repair"/>
    <property type="evidence" value="ECO:0007669"/>
    <property type="project" value="UniProtKB-UniRule"/>
</dbReference>
<dbReference type="InParanoid" id="A0A2T3AR25"/>
<dbReference type="Proteomes" id="UP000241818">
    <property type="component" value="Unassembled WGS sequence"/>
</dbReference>
<dbReference type="Pfam" id="PF09494">
    <property type="entry name" value="Slx4"/>
    <property type="match status" value="1"/>
</dbReference>
<gene>
    <name evidence="9" type="primary">SLX4</name>
    <name evidence="11" type="ORF">M430DRAFT_37480</name>
</gene>
<dbReference type="GO" id="GO:0017108">
    <property type="term" value="F:5'-flap endonuclease activity"/>
    <property type="evidence" value="ECO:0007669"/>
    <property type="project" value="InterPro"/>
</dbReference>
<comment type="subcellular location">
    <subcellularLocation>
        <location evidence="1 9">Nucleus</location>
    </subcellularLocation>
</comment>
<evidence type="ECO:0000256" key="6">
    <source>
        <dbReference type="ARBA" id="ARBA00023204"/>
    </source>
</evidence>
<feature type="region of interest" description="Disordered" evidence="10">
    <location>
        <begin position="564"/>
        <end position="629"/>
    </location>
</feature>
<feature type="compositionally biased region" description="Basic residues" evidence="10">
    <location>
        <begin position="97"/>
        <end position="107"/>
    </location>
</feature>
<dbReference type="GO" id="GO:0006310">
    <property type="term" value="P:DNA recombination"/>
    <property type="evidence" value="ECO:0007669"/>
    <property type="project" value="UniProtKB-UniRule"/>
</dbReference>
<feature type="compositionally biased region" description="Basic residues" evidence="10">
    <location>
        <begin position="185"/>
        <end position="194"/>
    </location>
</feature>
<feature type="region of interest" description="Disordered" evidence="10">
    <location>
        <begin position="22"/>
        <end position="54"/>
    </location>
</feature>
<feature type="compositionally biased region" description="Polar residues" evidence="10">
    <location>
        <begin position="790"/>
        <end position="811"/>
    </location>
</feature>
<evidence type="ECO:0000256" key="9">
    <source>
        <dbReference type="HAMAP-Rule" id="MF_03110"/>
    </source>
</evidence>
<dbReference type="InterPro" id="IPR018574">
    <property type="entry name" value="Structure-sp_endonuc_su_Slx4"/>
</dbReference>
<feature type="region of interest" description="Disordered" evidence="10">
    <location>
        <begin position="403"/>
        <end position="426"/>
    </location>
</feature>
<keyword evidence="12" id="KW-1185">Reference proteome</keyword>
<feature type="region of interest" description="Disordered" evidence="10">
    <location>
        <begin position="677"/>
        <end position="728"/>
    </location>
</feature>
<dbReference type="EMBL" id="KZ679018">
    <property type="protein sequence ID" value="PSS08710.1"/>
    <property type="molecule type" value="Genomic_DNA"/>
</dbReference>
<evidence type="ECO:0000256" key="2">
    <source>
        <dbReference type="ARBA" id="ARBA00006661"/>
    </source>
</evidence>
<evidence type="ECO:0000256" key="10">
    <source>
        <dbReference type="SAM" id="MobiDB-lite"/>
    </source>
</evidence>
<keyword evidence="5 9" id="KW-0233">DNA recombination</keyword>
<evidence type="ECO:0000256" key="3">
    <source>
        <dbReference type="ARBA" id="ARBA00022553"/>
    </source>
</evidence>
<comment type="PTM">
    <text evidence="9">Phosphorylated in response to DNA damage.</text>
</comment>
<sequence length="900" mass="97329">MASADVLVLSSPPRQFRTFNMSSSPVMPSPSHFFQKRPVGLRTGSGAAPIPPNANASFTTASSLWKPLLEDTQRVETIHSSLAAAENDGAVGPKQSRSTKTKPRKPVQKKDALEDGKVARAVKRRTSEDKDVGIDGAEAQKPRKPRKSKTDLGLAEEGTVKEKKARKPKSGNVADPAGGDGQKAKAVRKPRAKKTNGEAQTKMPKSKVTKASATSTSKLDKVTETAKPEKPESVTTAEGLPAAFEDNLGTGLVEAVKRRPFWTPPKATTESAYVTPLTSEGSIDGSVALDGSRSSEERSRKSTDLFGSFRFNSTESHVVAKKVPAGAVMRKRKLEMVNTNNSASSSEAATTPKTKAPKKKARTITDQATSAYTLDGLPTKTAPLLQYFSYETTDGVACDGFKVPAKPRSRSPVKGPSKPGNGTAQAPILLSPESALKQVGNQDFVFGTSSQLAREESPTLLRDVHAAMQASNQEDDDPFADLREPTVSFTASRGKVVSSTKRTLWSAATRDNAGELLNVEIVDLANSPAAETQVNSSDTNTIAVSPAVPDNDGIWHDIEEIIPNAPPPQAQAEQAEASPELESVSRPPSNAEDLELSHKSLGLPKQSEPLPRATQSVKEISAKGSDLEKPDYSCYTTAELAKELASYRFKPVKNRDQMITLLERCWEGKQRVALGSLDSNLALPKSSSNQLETVPTKRPRGRPRKNSIEASPKTKSKSQAGKVKATETDEYLELVSDAPLSKVRTPKKTQTKTKQPIDDIDDIDDISDPDSPFTPSPPRRRPSQIRTPQLPLQTSASTAVEDSPDLSPTSSQLQLFKHITRAVTTAPPSQDPLNPSWHEKILLYDPIILEDLTVWLNTGALDKAGWDGEVYPGEVKKWCMSNSICCLWKENLRGAARSRY</sequence>
<feature type="compositionally biased region" description="Basic and acidic residues" evidence="10">
    <location>
        <begin position="293"/>
        <end position="303"/>
    </location>
</feature>
<evidence type="ECO:0000256" key="1">
    <source>
        <dbReference type="ARBA" id="ARBA00004123"/>
    </source>
</evidence>
<comment type="subunit">
    <text evidence="9">Forms a heterodimer with SLX1.</text>
</comment>
<name>A0A2T3AR25_AMORE</name>
<feature type="compositionally biased region" description="Low complexity" evidence="10">
    <location>
        <begin position="338"/>
        <end position="354"/>
    </location>
</feature>
<feature type="compositionally biased region" description="Acidic residues" evidence="10">
    <location>
        <begin position="758"/>
        <end position="768"/>
    </location>
</feature>
<dbReference type="HAMAP" id="MF_03110">
    <property type="entry name" value="Endonuc_su_Slx4"/>
    <property type="match status" value="1"/>
</dbReference>
<feature type="region of interest" description="Disordered" evidence="10">
    <location>
        <begin position="742"/>
        <end position="811"/>
    </location>
</feature>
<dbReference type="OrthoDB" id="5349119at2759"/>
<feature type="compositionally biased region" description="Basic and acidic residues" evidence="10">
    <location>
        <begin position="125"/>
        <end position="141"/>
    </location>
</feature>
<comment type="function">
    <text evidence="9">Regulatory subunit of the SLX1-SLX4 structure-specific endonuclease that resolves DNA secondary structures generated during DNA repair and recombination. Has endonuclease activity towards branched DNA substrates, introducing single-strand cuts in duplex DNA close to junctions with ss-DNA.</text>
</comment>
<feature type="compositionally biased region" description="Polar residues" evidence="10">
    <location>
        <begin position="266"/>
        <end position="281"/>
    </location>
</feature>
<reference evidence="11 12" key="1">
    <citation type="journal article" date="2018" name="New Phytol.">
        <title>Comparative genomics and transcriptomics depict ericoid mycorrhizal fungi as versatile saprotrophs and plant mutualists.</title>
        <authorList>
            <person name="Martino E."/>
            <person name="Morin E."/>
            <person name="Grelet G.A."/>
            <person name="Kuo A."/>
            <person name="Kohler A."/>
            <person name="Daghino S."/>
            <person name="Barry K.W."/>
            <person name="Cichocki N."/>
            <person name="Clum A."/>
            <person name="Dockter R.B."/>
            <person name="Hainaut M."/>
            <person name="Kuo R.C."/>
            <person name="LaButti K."/>
            <person name="Lindahl B.D."/>
            <person name="Lindquist E.A."/>
            <person name="Lipzen A."/>
            <person name="Khouja H.R."/>
            <person name="Magnuson J."/>
            <person name="Murat C."/>
            <person name="Ohm R.A."/>
            <person name="Singer S.W."/>
            <person name="Spatafora J.W."/>
            <person name="Wang M."/>
            <person name="Veneault-Fourrey C."/>
            <person name="Henrissat B."/>
            <person name="Grigoriev I.V."/>
            <person name="Martin F.M."/>
            <person name="Perotto S."/>
        </authorList>
    </citation>
    <scope>NUCLEOTIDE SEQUENCE [LARGE SCALE GENOMIC DNA]</scope>
    <source>
        <strain evidence="11 12">ATCC 22711</strain>
    </source>
</reference>
<dbReference type="AlphaFoldDB" id="A0A2T3AR25"/>
<dbReference type="GO" id="GO:0006260">
    <property type="term" value="P:DNA replication"/>
    <property type="evidence" value="ECO:0007669"/>
    <property type="project" value="InterPro"/>
</dbReference>
<evidence type="ECO:0000256" key="7">
    <source>
        <dbReference type="ARBA" id="ARBA00023242"/>
    </source>
</evidence>
<feature type="compositionally biased region" description="Basic and acidic residues" evidence="10">
    <location>
        <begin position="218"/>
        <end position="232"/>
    </location>
</feature>
<evidence type="ECO:0000256" key="5">
    <source>
        <dbReference type="ARBA" id="ARBA00023172"/>
    </source>
</evidence>
<dbReference type="STRING" id="857342.A0A2T3AR25"/>
<dbReference type="CDD" id="cd22999">
    <property type="entry name" value="SAP_SLX4"/>
    <property type="match status" value="1"/>
</dbReference>
<comment type="similarity">
    <text evidence="2 9">Belongs to the SLX4 family.</text>
</comment>
<evidence type="ECO:0000256" key="8">
    <source>
        <dbReference type="ARBA" id="ARBA00029496"/>
    </source>
</evidence>
<feature type="compositionally biased region" description="Low complexity" evidence="10">
    <location>
        <begin position="570"/>
        <end position="580"/>
    </location>
</feature>
<keyword evidence="3 9" id="KW-0597">Phosphoprotein</keyword>